<dbReference type="CDD" id="cd06661">
    <property type="entry name" value="GGCT_like"/>
    <property type="match status" value="1"/>
</dbReference>
<keyword evidence="2" id="KW-0456">Lyase</keyword>
<name>A0A7J6PG46_PEROL</name>
<dbReference type="EC" id="4.3.2.7" evidence="1"/>
<proteinExistence type="predicted"/>
<comment type="caution">
    <text evidence="4">The sequence shown here is derived from an EMBL/GenBank/DDBJ whole genome shotgun (WGS) entry which is preliminary data.</text>
</comment>
<evidence type="ECO:0000256" key="1">
    <source>
        <dbReference type="ARBA" id="ARBA00012344"/>
    </source>
</evidence>
<dbReference type="PANTHER" id="PTHR12192">
    <property type="entry name" value="CATION TRANSPORT PROTEIN CHAC-RELATED"/>
    <property type="match status" value="1"/>
</dbReference>
<dbReference type="Gene3D" id="3.10.490.10">
    <property type="entry name" value="Gamma-glutamyl cyclotransferase-like"/>
    <property type="match status" value="1"/>
</dbReference>
<dbReference type="PANTHER" id="PTHR12192:SF2">
    <property type="entry name" value="GLUTATHIONE-SPECIFIC GAMMA-GLUTAMYLCYCLOTRANSFERASE 2"/>
    <property type="match status" value="1"/>
</dbReference>
<keyword evidence="3" id="KW-0472">Membrane</keyword>
<evidence type="ECO:0000313" key="5">
    <source>
        <dbReference type="Proteomes" id="UP000553632"/>
    </source>
</evidence>
<feature type="non-terminal residue" evidence="4">
    <location>
        <position position="1"/>
    </location>
</feature>
<feature type="transmembrane region" description="Helical" evidence="3">
    <location>
        <begin position="102"/>
        <end position="126"/>
    </location>
</feature>
<keyword evidence="5" id="KW-1185">Reference proteome</keyword>
<evidence type="ECO:0000256" key="2">
    <source>
        <dbReference type="ARBA" id="ARBA00023239"/>
    </source>
</evidence>
<dbReference type="Pfam" id="PF04752">
    <property type="entry name" value="ChaC"/>
    <property type="match status" value="1"/>
</dbReference>
<reference evidence="4 5" key="1">
    <citation type="submission" date="2020-04" db="EMBL/GenBank/DDBJ databases">
        <title>Perkinsus olseni comparative genomics.</title>
        <authorList>
            <person name="Bogema D.R."/>
        </authorList>
    </citation>
    <scope>NUCLEOTIDE SEQUENCE [LARGE SCALE GENOMIC DNA]</scope>
    <source>
        <strain evidence="4 5">ATCC PRA-207</strain>
    </source>
</reference>
<dbReference type="InterPro" id="IPR036568">
    <property type="entry name" value="GGCT-like_sf"/>
</dbReference>
<evidence type="ECO:0000313" key="4">
    <source>
        <dbReference type="EMBL" id="KAF4694351.1"/>
    </source>
</evidence>
<dbReference type="AlphaFoldDB" id="A0A7J6PG46"/>
<dbReference type="EMBL" id="JABANO010039269">
    <property type="protein sequence ID" value="KAF4694351.1"/>
    <property type="molecule type" value="Genomic_DNA"/>
</dbReference>
<dbReference type="GO" id="GO:0005737">
    <property type="term" value="C:cytoplasm"/>
    <property type="evidence" value="ECO:0007669"/>
    <property type="project" value="TreeGrafter"/>
</dbReference>
<protein>
    <recommendedName>
        <fullName evidence="1">glutathione-specific gamma-glutamylcyclotransferase</fullName>
        <ecNumber evidence="1">4.3.2.7</ecNumber>
    </recommendedName>
</protein>
<sequence>QSDEYTQIRAYLISSSIASPHHYNVVVDWVRSVTGEEFTSKIHGATFSTSEPSIRGEHYEEADKETDLTATAAAPRAFDFTTDAFGLLSSKSGDEEEVVVEVTVGIVVAAAVFVVVVAVAVVVAVVEVEKRLPFDSGTWLLTSRKGGHFDYHCRTARDSTAARAPDPVSIGSYFFAYFLRKGQFPVSMEFIRSFHSMASPDITHVFAYASLMWDASSIPGIERVLPGTLKGYSREMCIKSFIYRGTREKPGLCMGLLRCPDGECEGMVLQLDQAQLADTLQRIDRRELVMGAYTRERVIVLADGEEIPCYTYVVNRAADNYTGDISDEEKTRQGTIILRFISRLICTGVGQNGPSVEYLSNLVAQLEGMGIDPGRLHDLLRYCQQRLGQEAA</sequence>
<accession>A0A7J6PG46</accession>
<dbReference type="InterPro" id="IPR013024">
    <property type="entry name" value="GGCT-like"/>
</dbReference>
<dbReference type="SUPFAM" id="SSF110857">
    <property type="entry name" value="Gamma-glutamyl cyclotransferase-like"/>
    <property type="match status" value="1"/>
</dbReference>
<feature type="non-terminal residue" evidence="4">
    <location>
        <position position="392"/>
    </location>
</feature>
<dbReference type="InterPro" id="IPR006840">
    <property type="entry name" value="ChaC"/>
</dbReference>
<gene>
    <name evidence="4" type="ORF">FOZ63_029260</name>
</gene>
<evidence type="ECO:0000256" key="3">
    <source>
        <dbReference type="SAM" id="Phobius"/>
    </source>
</evidence>
<dbReference type="Proteomes" id="UP000553632">
    <property type="component" value="Unassembled WGS sequence"/>
</dbReference>
<dbReference type="GO" id="GO:0006751">
    <property type="term" value="P:glutathione catabolic process"/>
    <property type="evidence" value="ECO:0007669"/>
    <property type="project" value="InterPro"/>
</dbReference>
<keyword evidence="3" id="KW-1133">Transmembrane helix</keyword>
<organism evidence="4 5">
    <name type="scientific">Perkinsus olseni</name>
    <name type="common">Perkinsus atlanticus</name>
    <dbReference type="NCBI Taxonomy" id="32597"/>
    <lineage>
        <taxon>Eukaryota</taxon>
        <taxon>Sar</taxon>
        <taxon>Alveolata</taxon>
        <taxon>Perkinsozoa</taxon>
        <taxon>Perkinsea</taxon>
        <taxon>Perkinsida</taxon>
        <taxon>Perkinsidae</taxon>
        <taxon>Perkinsus</taxon>
    </lineage>
</organism>
<keyword evidence="3" id="KW-0812">Transmembrane</keyword>
<dbReference type="GO" id="GO:0061928">
    <property type="term" value="F:glutathione specific gamma-glutamylcyclotransferase activity"/>
    <property type="evidence" value="ECO:0007669"/>
    <property type="project" value="UniProtKB-EC"/>
</dbReference>